<dbReference type="PANTHER" id="PTHR46600:SF1">
    <property type="entry name" value="THAP DOMAIN-CONTAINING PROTEIN 1"/>
    <property type="match status" value="1"/>
</dbReference>
<dbReference type="InterPro" id="IPR038441">
    <property type="entry name" value="THAP_Znf_sf"/>
</dbReference>
<evidence type="ECO:0000256" key="5">
    <source>
        <dbReference type="ARBA" id="ARBA00022833"/>
    </source>
</evidence>
<dbReference type="EnsemblMetazoa" id="XM_028283361.2">
    <property type="protein sequence ID" value="XP_028139162.1"/>
    <property type="gene ID" value="LOC114333470"/>
</dbReference>
<feature type="domain" description="THAP-type" evidence="14">
    <location>
        <begin position="119"/>
        <end position="207"/>
    </location>
</feature>
<organism evidence="17">
    <name type="scientific">Diabrotica virgifera virgifera</name>
    <name type="common">western corn rootworm</name>
    <dbReference type="NCBI Taxonomy" id="50390"/>
    <lineage>
        <taxon>Eukaryota</taxon>
        <taxon>Metazoa</taxon>
        <taxon>Ecdysozoa</taxon>
        <taxon>Arthropoda</taxon>
        <taxon>Hexapoda</taxon>
        <taxon>Insecta</taxon>
        <taxon>Pterygota</taxon>
        <taxon>Neoptera</taxon>
        <taxon>Endopterygota</taxon>
        <taxon>Coleoptera</taxon>
        <taxon>Polyphaga</taxon>
        <taxon>Cucujiformia</taxon>
        <taxon>Chrysomeloidea</taxon>
        <taxon>Chrysomelidae</taxon>
        <taxon>Galerucinae</taxon>
        <taxon>Diabroticina</taxon>
        <taxon>Diabroticites</taxon>
        <taxon>Diabrotica</taxon>
    </lineage>
</organism>
<evidence type="ECO:0000256" key="9">
    <source>
        <dbReference type="ARBA" id="ARBA00023163"/>
    </source>
</evidence>
<comment type="subcellular location">
    <subcellularLocation>
        <location evidence="1">Nucleus</location>
        <location evidence="1">Nucleoplasm</location>
    </subcellularLocation>
</comment>
<evidence type="ECO:0000256" key="1">
    <source>
        <dbReference type="ARBA" id="ARBA00004642"/>
    </source>
</evidence>
<keyword evidence="6" id="KW-0805">Transcription regulation</keyword>
<dbReference type="SMART" id="SM00980">
    <property type="entry name" value="THAP"/>
    <property type="match status" value="2"/>
</dbReference>
<evidence type="ECO:0000256" key="12">
    <source>
        <dbReference type="PROSITE-ProRule" id="PRU00309"/>
    </source>
</evidence>
<dbReference type="PROSITE" id="PS50950">
    <property type="entry name" value="ZF_THAP"/>
    <property type="match status" value="2"/>
</dbReference>
<dbReference type="SMART" id="SM00692">
    <property type="entry name" value="DM3"/>
    <property type="match status" value="2"/>
</dbReference>
<dbReference type="GO" id="GO:0043565">
    <property type="term" value="F:sequence-specific DNA binding"/>
    <property type="evidence" value="ECO:0007669"/>
    <property type="project" value="InterPro"/>
</dbReference>
<proteinExistence type="inferred from homology"/>
<feature type="domain" description="THAP-type" evidence="14">
    <location>
        <begin position="5"/>
        <end position="90"/>
    </location>
</feature>
<evidence type="ECO:0000256" key="3">
    <source>
        <dbReference type="ARBA" id="ARBA00022723"/>
    </source>
</evidence>
<keyword evidence="5" id="KW-0862">Zinc</keyword>
<evidence type="ECO:0000256" key="2">
    <source>
        <dbReference type="ARBA" id="ARBA00006177"/>
    </source>
</evidence>
<keyword evidence="8 12" id="KW-0238">DNA-binding</keyword>
<protein>
    <submittedName>
        <fullName evidence="17">Uncharacterized protein LOC114333470 isoform X2</fullName>
    </submittedName>
</protein>
<evidence type="ECO:0000256" key="7">
    <source>
        <dbReference type="ARBA" id="ARBA00023054"/>
    </source>
</evidence>
<evidence type="ECO:0000256" key="6">
    <source>
        <dbReference type="ARBA" id="ARBA00023015"/>
    </source>
</evidence>
<reference evidence="17" key="1">
    <citation type="submission" date="2025-04" db="UniProtKB">
        <authorList>
            <consortium name="RefSeq"/>
        </authorList>
    </citation>
    <scope>IDENTIFICATION</scope>
    <source>
        <tissue evidence="17">Whole insect</tissue>
    </source>
</reference>
<dbReference type="GO" id="GO:0005654">
    <property type="term" value="C:nucleoplasm"/>
    <property type="evidence" value="ECO:0007669"/>
    <property type="project" value="UniProtKB-SubCell"/>
</dbReference>
<dbReference type="PANTHER" id="PTHR46600">
    <property type="entry name" value="THAP DOMAIN-CONTAINING"/>
    <property type="match status" value="1"/>
</dbReference>
<evidence type="ECO:0000256" key="11">
    <source>
        <dbReference type="ARBA" id="ARBA00023306"/>
    </source>
</evidence>
<sequence>MTSTQPSTSHSYCSVPQCSTYYNSKIPISFHRFPLDENMRKVWQGVLQIGKPISNYMTVCSLHFTEKDYFPITPETKLKRLKKNAVPSAKLPQRSHEVISRKHKAPTERIDTELNNPLIETSCSVPGCNNKSTGSECTEFFPLPENETTRQAWLKLCWLTAENLDRSKVAICSNHFDDNAYLTEINDVGALTYIVKILDPDALPTLNLPPAAILQQPPIVENISIKYNKPQLEKEKNKTIKNLQLWQESNDAIQKKIELAEADIRLKKKILNEHEKTLYVLRAQDSQVLSDKALSKVFSENQHRKLISLNRRAVWSEDDFAVGHTIMHLSNGRFYNYLTKVLNYPFPASSSIRRFMQKNRISVREFAVKK</sequence>
<comment type="similarity">
    <text evidence="2">Belongs to the THAP1 family.</text>
</comment>
<dbReference type="InterPro" id="IPR006612">
    <property type="entry name" value="THAP_Znf"/>
</dbReference>
<evidence type="ECO:0000313" key="15">
    <source>
        <dbReference type="EnsemblMetazoa" id="XP_028139162.1"/>
    </source>
</evidence>
<dbReference type="OrthoDB" id="7331812at2759"/>
<dbReference type="Proteomes" id="UP001652700">
    <property type="component" value="Unplaced"/>
</dbReference>
<keyword evidence="4 12" id="KW-0863">Zinc-finger</keyword>
<dbReference type="Pfam" id="PF05485">
    <property type="entry name" value="THAP"/>
    <property type="match status" value="2"/>
</dbReference>
<keyword evidence="7 13" id="KW-0175">Coiled coil</keyword>
<dbReference type="GeneID" id="114333470"/>
<reference evidence="15" key="2">
    <citation type="submission" date="2025-05" db="UniProtKB">
        <authorList>
            <consortium name="EnsemblMetazoa"/>
        </authorList>
    </citation>
    <scope>IDENTIFICATION</scope>
</reference>
<accession>A0A6P7FWH9</accession>
<keyword evidence="11" id="KW-0131">Cell cycle</keyword>
<name>A0A6P7FWH9_DIAVI</name>
<dbReference type="AlphaFoldDB" id="A0A6P7FWH9"/>
<gene>
    <name evidence="17" type="primary">LOC114333470</name>
</gene>
<evidence type="ECO:0000259" key="14">
    <source>
        <dbReference type="PROSITE" id="PS50950"/>
    </source>
</evidence>
<dbReference type="InterPro" id="IPR026516">
    <property type="entry name" value="THAP1/10"/>
</dbReference>
<evidence type="ECO:0000313" key="17">
    <source>
        <dbReference type="RefSeq" id="XP_028139162.1"/>
    </source>
</evidence>
<keyword evidence="9" id="KW-0804">Transcription</keyword>
<keyword evidence="3" id="KW-0479">Metal-binding</keyword>
<keyword evidence="16" id="KW-1185">Reference proteome</keyword>
<evidence type="ECO:0000313" key="16">
    <source>
        <dbReference type="Proteomes" id="UP001652700"/>
    </source>
</evidence>
<dbReference type="GO" id="GO:0008270">
    <property type="term" value="F:zinc ion binding"/>
    <property type="evidence" value="ECO:0007669"/>
    <property type="project" value="UniProtKB-KW"/>
</dbReference>
<evidence type="ECO:0000256" key="4">
    <source>
        <dbReference type="ARBA" id="ARBA00022771"/>
    </source>
</evidence>
<dbReference type="Gene3D" id="6.20.210.20">
    <property type="entry name" value="THAP domain"/>
    <property type="match status" value="1"/>
</dbReference>
<evidence type="ECO:0000256" key="13">
    <source>
        <dbReference type="SAM" id="Coils"/>
    </source>
</evidence>
<dbReference type="RefSeq" id="XP_028139162.1">
    <property type="nucleotide sequence ID" value="XM_028283361.1"/>
</dbReference>
<dbReference type="SUPFAM" id="SSF57716">
    <property type="entry name" value="Glucocorticoid receptor-like (DNA-binding domain)"/>
    <property type="match status" value="2"/>
</dbReference>
<keyword evidence="10" id="KW-0539">Nucleus</keyword>
<feature type="coiled-coil region" evidence="13">
    <location>
        <begin position="243"/>
        <end position="277"/>
    </location>
</feature>
<evidence type="ECO:0000256" key="10">
    <source>
        <dbReference type="ARBA" id="ARBA00023242"/>
    </source>
</evidence>
<evidence type="ECO:0000256" key="8">
    <source>
        <dbReference type="ARBA" id="ARBA00023125"/>
    </source>
</evidence>